<comment type="similarity">
    <text evidence="1">Belongs to the ARG7 family.</text>
</comment>
<evidence type="ECO:0000313" key="2">
    <source>
        <dbReference type="EMBL" id="KAL0464085.1"/>
    </source>
</evidence>
<dbReference type="Pfam" id="PF02519">
    <property type="entry name" value="Auxin_inducible"/>
    <property type="match status" value="1"/>
</dbReference>
<name>A0AAW2YET3_9LAMI</name>
<dbReference type="EMBL" id="JACGWN010000001">
    <property type="protein sequence ID" value="KAL0464085.1"/>
    <property type="molecule type" value="Genomic_DNA"/>
</dbReference>
<sequence length="213" mass="23912">MIEAKSIPKQPDSSHCMRFVLISSTSITPNTKLPDMDAMEEVENGQKKAKSILKKLERYLSINKRPKSSSTTTKKTFTKSLSWNSTTAKATTGKRQPTPNGCFTVYVGPEKQRFVIRTEFANHPLFKMLLEDAEIEYGFKNEGPLLLPCEVDLFCKVLAEMDSGGEDFDQYSCGYGSCSPFNPARRLGKSRSAKGYRSYGLLTPPRLLKINNF</sequence>
<reference evidence="2" key="1">
    <citation type="submission" date="2020-06" db="EMBL/GenBank/DDBJ databases">
        <authorList>
            <person name="Li T."/>
            <person name="Hu X."/>
            <person name="Zhang T."/>
            <person name="Song X."/>
            <person name="Zhang H."/>
            <person name="Dai N."/>
            <person name="Sheng W."/>
            <person name="Hou X."/>
            <person name="Wei L."/>
        </authorList>
    </citation>
    <scope>NUCLEOTIDE SEQUENCE</scope>
    <source>
        <strain evidence="2">KEN1</strain>
        <tissue evidence="2">Leaf</tissue>
    </source>
</reference>
<dbReference type="PANTHER" id="PTHR31374">
    <property type="entry name" value="AUXIN-INDUCED PROTEIN-LIKE-RELATED"/>
    <property type="match status" value="1"/>
</dbReference>
<dbReference type="InterPro" id="IPR003676">
    <property type="entry name" value="SAUR_fam"/>
</dbReference>
<protein>
    <submittedName>
        <fullName evidence="2">Uncharacterized protein</fullName>
    </submittedName>
</protein>
<dbReference type="GO" id="GO:0009733">
    <property type="term" value="P:response to auxin"/>
    <property type="evidence" value="ECO:0007669"/>
    <property type="project" value="InterPro"/>
</dbReference>
<proteinExistence type="inferred from homology"/>
<dbReference type="AlphaFoldDB" id="A0AAW2YET3"/>
<evidence type="ECO:0000256" key="1">
    <source>
        <dbReference type="ARBA" id="ARBA00006974"/>
    </source>
</evidence>
<accession>A0AAW2YET3</accession>
<organism evidence="2">
    <name type="scientific">Sesamum latifolium</name>
    <dbReference type="NCBI Taxonomy" id="2727402"/>
    <lineage>
        <taxon>Eukaryota</taxon>
        <taxon>Viridiplantae</taxon>
        <taxon>Streptophyta</taxon>
        <taxon>Embryophyta</taxon>
        <taxon>Tracheophyta</taxon>
        <taxon>Spermatophyta</taxon>
        <taxon>Magnoliopsida</taxon>
        <taxon>eudicotyledons</taxon>
        <taxon>Gunneridae</taxon>
        <taxon>Pentapetalae</taxon>
        <taxon>asterids</taxon>
        <taxon>lamiids</taxon>
        <taxon>Lamiales</taxon>
        <taxon>Pedaliaceae</taxon>
        <taxon>Sesamum</taxon>
    </lineage>
</organism>
<reference evidence="2" key="2">
    <citation type="journal article" date="2024" name="Plant">
        <title>Genomic evolution and insights into agronomic trait innovations of Sesamum species.</title>
        <authorList>
            <person name="Miao H."/>
            <person name="Wang L."/>
            <person name="Qu L."/>
            <person name="Liu H."/>
            <person name="Sun Y."/>
            <person name="Le M."/>
            <person name="Wang Q."/>
            <person name="Wei S."/>
            <person name="Zheng Y."/>
            <person name="Lin W."/>
            <person name="Duan Y."/>
            <person name="Cao H."/>
            <person name="Xiong S."/>
            <person name="Wang X."/>
            <person name="Wei L."/>
            <person name="Li C."/>
            <person name="Ma Q."/>
            <person name="Ju M."/>
            <person name="Zhao R."/>
            <person name="Li G."/>
            <person name="Mu C."/>
            <person name="Tian Q."/>
            <person name="Mei H."/>
            <person name="Zhang T."/>
            <person name="Gao T."/>
            <person name="Zhang H."/>
        </authorList>
    </citation>
    <scope>NUCLEOTIDE SEQUENCE</scope>
    <source>
        <strain evidence="2">KEN1</strain>
    </source>
</reference>
<gene>
    <name evidence="2" type="ORF">Slati_0296100</name>
</gene>
<comment type="caution">
    <text evidence="2">The sequence shown here is derived from an EMBL/GenBank/DDBJ whole genome shotgun (WGS) entry which is preliminary data.</text>
</comment>
<dbReference type="PANTHER" id="PTHR31374:SF118">
    <property type="entry name" value="OS01G0924966 PROTEIN"/>
    <property type="match status" value="1"/>
</dbReference>